<dbReference type="SUPFAM" id="SSF54001">
    <property type="entry name" value="Cysteine proteinases"/>
    <property type="match status" value="1"/>
</dbReference>
<keyword evidence="4" id="KW-0378">Hydrolase</keyword>
<dbReference type="PROSITE" id="PS51935">
    <property type="entry name" value="NLPC_P60"/>
    <property type="match status" value="1"/>
</dbReference>
<dbReference type="InterPro" id="IPR000064">
    <property type="entry name" value="NLP_P60_dom"/>
</dbReference>
<evidence type="ECO:0000256" key="8">
    <source>
        <dbReference type="SAM" id="SignalP"/>
    </source>
</evidence>
<gene>
    <name evidence="10" type="ORF">AAA083_02075</name>
</gene>
<evidence type="ECO:0000256" key="5">
    <source>
        <dbReference type="ARBA" id="ARBA00022807"/>
    </source>
</evidence>
<dbReference type="PANTHER" id="PTHR47053:SF1">
    <property type="entry name" value="MUREIN DD-ENDOPEPTIDASE MEPH-RELATED"/>
    <property type="match status" value="1"/>
</dbReference>
<comment type="similarity">
    <text evidence="1">Belongs to the peptidase C40 family.</text>
</comment>
<accession>A0ABV1J9L9</accession>
<dbReference type="RefSeq" id="WP_102375333.1">
    <property type="nucleotide sequence ID" value="NZ_DBFADM010000049.1"/>
</dbReference>
<name>A0ABV1J9L9_9ACTN</name>
<keyword evidence="2" id="KW-0645">Protease</keyword>
<evidence type="ECO:0000256" key="4">
    <source>
        <dbReference type="ARBA" id="ARBA00022801"/>
    </source>
</evidence>
<keyword evidence="11" id="KW-1185">Reference proteome</keyword>
<dbReference type="InterPro" id="IPR051202">
    <property type="entry name" value="Peptidase_C40"/>
</dbReference>
<proteinExistence type="inferred from homology"/>
<evidence type="ECO:0000256" key="6">
    <source>
        <dbReference type="SAM" id="Coils"/>
    </source>
</evidence>
<dbReference type="Gene3D" id="6.10.250.3150">
    <property type="match status" value="1"/>
</dbReference>
<keyword evidence="6" id="KW-0175">Coiled coil</keyword>
<dbReference type="Pfam" id="PF00877">
    <property type="entry name" value="NLPC_P60"/>
    <property type="match status" value="1"/>
</dbReference>
<dbReference type="EMBL" id="JBBNOP010000001">
    <property type="protein sequence ID" value="MEQ3361759.1"/>
    <property type="molecule type" value="Genomic_DNA"/>
</dbReference>
<evidence type="ECO:0000259" key="9">
    <source>
        <dbReference type="PROSITE" id="PS51935"/>
    </source>
</evidence>
<evidence type="ECO:0000313" key="10">
    <source>
        <dbReference type="EMBL" id="MEQ3361759.1"/>
    </source>
</evidence>
<evidence type="ECO:0000256" key="7">
    <source>
        <dbReference type="SAM" id="MobiDB-lite"/>
    </source>
</evidence>
<keyword evidence="5" id="KW-0788">Thiol protease</keyword>
<organism evidence="10 11">
    <name type="scientific">Raoultibacter massiliensis</name>
    <dbReference type="NCBI Taxonomy" id="1852371"/>
    <lineage>
        <taxon>Bacteria</taxon>
        <taxon>Bacillati</taxon>
        <taxon>Actinomycetota</taxon>
        <taxon>Coriobacteriia</taxon>
        <taxon>Eggerthellales</taxon>
        <taxon>Eggerthellaceae</taxon>
        <taxon>Raoultibacter</taxon>
    </lineage>
</organism>
<dbReference type="InterPro" id="IPR038765">
    <property type="entry name" value="Papain-like_cys_pep_sf"/>
</dbReference>
<dbReference type="InterPro" id="IPR057309">
    <property type="entry name" value="PcsB_CC"/>
</dbReference>
<feature type="coiled-coil region" evidence="6">
    <location>
        <begin position="136"/>
        <end position="229"/>
    </location>
</feature>
<protein>
    <submittedName>
        <fullName evidence="10">NlpC/P60 family protein</fullName>
    </submittedName>
</protein>
<evidence type="ECO:0000256" key="3">
    <source>
        <dbReference type="ARBA" id="ARBA00022729"/>
    </source>
</evidence>
<keyword evidence="3 8" id="KW-0732">Signal</keyword>
<feature type="region of interest" description="Disordered" evidence="7">
    <location>
        <begin position="230"/>
        <end position="257"/>
    </location>
</feature>
<feature type="coiled-coil region" evidence="6">
    <location>
        <begin position="38"/>
        <end position="100"/>
    </location>
</feature>
<sequence length="367" mass="38684">MRGYEEQGRARAAFRLVIAAVLAATLGLPAVAFAEPTAADKQAEAQTALVTLNELQDKLNQASNDYAEALSEVDTAQASMQEAQERIDSLTVEIADLQVRLGDRACSMYRSGNFTFLDLLFGAASFEEFATSWDMLEKLNQNDADMVQRAKDLSDQVEAEKDEYARQESIATEKAEEARACKEEAELSAAAMQQTYDSLSAEAAALLAEEQAAQEAARAAAALDAIERNAQTSSENSGGNGTSGNGSSSGNAGVEPPYNAVTGNSVVDRAYSYVGNGQYVSGACAPGQFDCSGFVSYCLTGSYSRLGSTYTFLGWQEVSNPQPGDVAVNAAHCGIYIGGGQMIHAASPGQGVVVGGVQSGMIYVRWG</sequence>
<feature type="chain" id="PRO_5046003390" evidence="8">
    <location>
        <begin position="35"/>
        <end position="367"/>
    </location>
</feature>
<evidence type="ECO:0000256" key="1">
    <source>
        <dbReference type="ARBA" id="ARBA00007074"/>
    </source>
</evidence>
<dbReference type="Gene3D" id="3.90.1720.10">
    <property type="entry name" value="endopeptidase domain like (from Nostoc punctiforme)"/>
    <property type="match status" value="1"/>
</dbReference>
<evidence type="ECO:0000256" key="2">
    <source>
        <dbReference type="ARBA" id="ARBA00022670"/>
    </source>
</evidence>
<feature type="signal peptide" evidence="8">
    <location>
        <begin position="1"/>
        <end position="34"/>
    </location>
</feature>
<dbReference type="PANTHER" id="PTHR47053">
    <property type="entry name" value="MUREIN DD-ENDOPEPTIDASE MEPH-RELATED"/>
    <property type="match status" value="1"/>
</dbReference>
<dbReference type="Pfam" id="PF24568">
    <property type="entry name" value="CC_PcsB"/>
    <property type="match status" value="1"/>
</dbReference>
<dbReference type="Proteomes" id="UP001487305">
    <property type="component" value="Unassembled WGS sequence"/>
</dbReference>
<comment type="caution">
    <text evidence="10">The sequence shown here is derived from an EMBL/GenBank/DDBJ whole genome shotgun (WGS) entry which is preliminary data.</text>
</comment>
<reference evidence="10 11" key="1">
    <citation type="submission" date="2024-04" db="EMBL/GenBank/DDBJ databases">
        <title>Human intestinal bacterial collection.</title>
        <authorList>
            <person name="Pauvert C."/>
            <person name="Hitch T.C.A."/>
            <person name="Clavel T."/>
        </authorList>
    </citation>
    <scope>NUCLEOTIDE SEQUENCE [LARGE SCALE GENOMIC DNA]</scope>
    <source>
        <strain evidence="10 11">CLA-KB-H42</strain>
    </source>
</reference>
<feature type="domain" description="NlpC/P60" evidence="9">
    <location>
        <begin position="260"/>
        <end position="367"/>
    </location>
</feature>
<evidence type="ECO:0000313" key="11">
    <source>
        <dbReference type="Proteomes" id="UP001487305"/>
    </source>
</evidence>